<feature type="compositionally biased region" description="Basic residues" evidence="1">
    <location>
        <begin position="223"/>
        <end position="243"/>
    </location>
</feature>
<dbReference type="RefSeq" id="WP_369719740.1">
    <property type="nucleotide sequence ID" value="NZ_CP165734.1"/>
</dbReference>
<dbReference type="AlphaFoldDB" id="A0AB39XES0"/>
<sequence length="243" mass="26857">MRDLKPTPHTSAYNSIGHVLNFVLRLALSIVETISSKEEGKMGALIQTKGTQRLLQWFNAKCFDKNSLPHTQKAIAGDGALYSLFSTPAGNAPVIQQICNNATGKSVFLPPYHPAHKNLLTRWDYFLGYVLQPTNHELLRTYLWNAINNGVNRNGDPYIAIVVDSVEGTTQTILQSDEYLLKPSDPDNKALDRSTAFSHITLVTQAMSPQVPVALDPQFQASLRKRRGSTKGKNAKKAKKAKA</sequence>
<feature type="region of interest" description="Disordered" evidence="1">
    <location>
        <begin position="218"/>
        <end position="243"/>
    </location>
</feature>
<reference evidence="2" key="1">
    <citation type="submission" date="2024-08" db="EMBL/GenBank/DDBJ databases">
        <authorList>
            <person name="Chaddad Z."/>
            <person name="Lamrabet M."/>
            <person name="Bouhnik O."/>
            <person name="Alami S."/>
            <person name="Wipf D."/>
            <person name="Courty P.E."/>
            <person name="Missbah El Idrissi M."/>
        </authorList>
    </citation>
    <scope>NUCLEOTIDE SEQUENCE</scope>
    <source>
        <strain evidence="2">LLZ17</strain>
    </source>
</reference>
<evidence type="ECO:0000256" key="1">
    <source>
        <dbReference type="SAM" id="MobiDB-lite"/>
    </source>
</evidence>
<name>A0AB39XES0_9BRAD</name>
<accession>A0AB39XES0</accession>
<evidence type="ECO:0000313" key="2">
    <source>
        <dbReference type="EMBL" id="XDV55287.1"/>
    </source>
</evidence>
<evidence type="ECO:0008006" key="3">
    <source>
        <dbReference type="Google" id="ProtNLM"/>
    </source>
</evidence>
<proteinExistence type="predicted"/>
<protein>
    <recommendedName>
        <fullName evidence="3">Transposase</fullName>
    </recommendedName>
</protein>
<organism evidence="2">
    <name type="scientific">Bradyrhizobium sp. LLZ17</name>
    <dbReference type="NCBI Taxonomy" id="3239388"/>
    <lineage>
        <taxon>Bacteria</taxon>
        <taxon>Pseudomonadati</taxon>
        <taxon>Pseudomonadota</taxon>
        <taxon>Alphaproteobacteria</taxon>
        <taxon>Hyphomicrobiales</taxon>
        <taxon>Nitrobacteraceae</taxon>
        <taxon>Bradyrhizobium</taxon>
    </lineage>
</organism>
<dbReference type="EMBL" id="CP165734">
    <property type="protein sequence ID" value="XDV55287.1"/>
    <property type="molecule type" value="Genomic_DNA"/>
</dbReference>
<gene>
    <name evidence="2" type="ORF">AB8Z38_21005</name>
</gene>